<comment type="caution">
    <text evidence="10">The sequence shown here is derived from an EMBL/GenBank/DDBJ whole genome shotgun (WGS) entry which is preliminary data.</text>
</comment>
<comment type="function">
    <text evidence="5">DEAD-box RNA helicase involved in the assembly of the 50S ribosomal subunit. Has an RNA-dependent ATPase activity, which is specific for 23S rRNA, and a 3' to 5' RNA helicase activity that uses the energy of ATP hydrolysis to destabilize and unwind short rRNA duplexes.</text>
</comment>
<dbReference type="InterPro" id="IPR000629">
    <property type="entry name" value="RNA-helicase_DEAD-box_CS"/>
</dbReference>
<evidence type="ECO:0000313" key="11">
    <source>
        <dbReference type="Proteomes" id="UP000294902"/>
    </source>
</evidence>
<evidence type="ECO:0000256" key="5">
    <source>
        <dbReference type="HAMAP-Rule" id="MF_00965"/>
    </source>
</evidence>
<dbReference type="Proteomes" id="UP000294902">
    <property type="component" value="Unassembled WGS sequence"/>
</dbReference>
<sequence>MEKMKKNSFQEYNLSDEILKSIDILNFKDPTKVQEEVIPTILEKKDIVVKSHTGSGKTAAFAIPICELIDWEENKPQGLVIAPTRELAEQIKEDVFNIGRFKRIKVNAIYGKSPFHIQEKALKQKTHVVVGTPGRIIDHIERGTIDLSQIKYLVIDEADKMLEMGFVEQLETIINHLSKERVTMLLSATMPKEIEVLCNNYLNNPIYTEVEDVNPSVDRIVQEVYEINQDEKLQRLKDIIIIENPDSCIVFCNMKIDVDEVHNGLKKGHYTCEKIHGGMEQQDRIRVMNDFRQGYFRYLIATDVAARGIDIDSISLVINYDIPRDKENYIHRIGRTGRINKEGKAITFVTEREKRYLNDIEAYMGKKLIKKEIPDSETVNEYMEAFEEKISKRPQVKELKGKALNKEITKIHINAGKKTKMRPVDIVGTISNIDGVTAEDIGIINIEDRSTFVEILNNKGELVYDALQDKPIKGRLRTVSKKIRR</sequence>
<dbReference type="PROSITE" id="PS51195">
    <property type="entry name" value="Q_MOTIF"/>
    <property type="match status" value="1"/>
</dbReference>
<dbReference type="InterPro" id="IPR011545">
    <property type="entry name" value="DEAD/DEAH_box_helicase_dom"/>
</dbReference>
<dbReference type="Pfam" id="PF03880">
    <property type="entry name" value="DbpA"/>
    <property type="match status" value="1"/>
</dbReference>
<dbReference type="GO" id="GO:0005829">
    <property type="term" value="C:cytosol"/>
    <property type="evidence" value="ECO:0007669"/>
    <property type="project" value="TreeGrafter"/>
</dbReference>
<evidence type="ECO:0000313" key="10">
    <source>
        <dbReference type="EMBL" id="TCT16106.1"/>
    </source>
</evidence>
<keyword evidence="1 5" id="KW-0547">Nucleotide-binding</keyword>
<dbReference type="InterPro" id="IPR001650">
    <property type="entry name" value="Helicase_C-like"/>
</dbReference>
<dbReference type="SMART" id="SM00490">
    <property type="entry name" value="HELICc"/>
    <property type="match status" value="1"/>
</dbReference>
<protein>
    <recommendedName>
        <fullName evidence="5">ATP-dependent RNA helicase DbpA</fullName>
        <ecNumber evidence="5">3.6.4.13</ecNumber>
    </recommendedName>
</protein>
<evidence type="ECO:0000256" key="3">
    <source>
        <dbReference type="ARBA" id="ARBA00022806"/>
    </source>
</evidence>
<dbReference type="EC" id="3.6.4.13" evidence="5"/>
<feature type="domain" description="DEAD-box RNA helicase Q" evidence="9">
    <location>
        <begin position="7"/>
        <end position="35"/>
    </location>
</feature>
<dbReference type="InterPro" id="IPR014014">
    <property type="entry name" value="RNA_helicase_DEAD_Q_motif"/>
</dbReference>
<dbReference type="PANTHER" id="PTHR47959:SF1">
    <property type="entry name" value="ATP-DEPENDENT RNA HELICASE DBPA"/>
    <property type="match status" value="1"/>
</dbReference>
<name>A0A4R3MQF5_9FIRM</name>
<gene>
    <name evidence="5" type="primary">dbpA</name>
    <name evidence="10" type="ORF">EDC18_102122</name>
</gene>
<comment type="catalytic activity">
    <reaction evidence="5">
        <text>ATP + H2O = ADP + phosphate + H(+)</text>
        <dbReference type="Rhea" id="RHEA:13065"/>
        <dbReference type="ChEBI" id="CHEBI:15377"/>
        <dbReference type="ChEBI" id="CHEBI:15378"/>
        <dbReference type="ChEBI" id="CHEBI:30616"/>
        <dbReference type="ChEBI" id="CHEBI:43474"/>
        <dbReference type="ChEBI" id="CHEBI:456216"/>
        <dbReference type="EC" id="3.6.4.13"/>
    </reaction>
</comment>
<dbReference type="PROSITE" id="PS00039">
    <property type="entry name" value="DEAD_ATP_HELICASE"/>
    <property type="match status" value="1"/>
</dbReference>
<dbReference type="InterPro" id="IPR005580">
    <property type="entry name" value="DbpA/CsdA_RNA-bd_dom"/>
</dbReference>
<dbReference type="InterPro" id="IPR014001">
    <property type="entry name" value="Helicase_ATP-bd"/>
</dbReference>
<dbReference type="EMBL" id="SMAL01000002">
    <property type="protein sequence ID" value="TCT16106.1"/>
    <property type="molecule type" value="Genomic_DNA"/>
</dbReference>
<keyword evidence="2 5" id="KW-0378">Hydrolase</keyword>
<keyword evidence="5" id="KW-0963">Cytoplasm</keyword>
<comment type="subcellular location">
    <subcellularLocation>
        <location evidence="5">Cytoplasm</location>
    </subcellularLocation>
</comment>
<dbReference type="GO" id="GO:0034458">
    <property type="term" value="F:3'-5' RNA helicase activity"/>
    <property type="evidence" value="ECO:0007669"/>
    <property type="project" value="UniProtKB-UniRule"/>
</dbReference>
<dbReference type="InterPro" id="IPR012677">
    <property type="entry name" value="Nucleotide-bd_a/b_plait_sf"/>
</dbReference>
<evidence type="ECO:0000259" key="8">
    <source>
        <dbReference type="PROSITE" id="PS51194"/>
    </source>
</evidence>
<evidence type="ECO:0000256" key="1">
    <source>
        <dbReference type="ARBA" id="ARBA00022741"/>
    </source>
</evidence>
<keyword evidence="4 5" id="KW-0067">ATP-binding</keyword>
<keyword evidence="3 5" id="KW-0347">Helicase</keyword>
<dbReference type="SUPFAM" id="SSF52540">
    <property type="entry name" value="P-loop containing nucleoside triphosphate hydrolases"/>
    <property type="match status" value="1"/>
</dbReference>
<dbReference type="CDD" id="cd18787">
    <property type="entry name" value="SF2_C_DEAD"/>
    <property type="match status" value="1"/>
</dbReference>
<keyword evidence="5" id="KW-0690">Ribosome biogenesis</keyword>
<keyword evidence="5" id="KW-0694">RNA-binding</keyword>
<evidence type="ECO:0000256" key="6">
    <source>
        <dbReference type="PROSITE-ProRule" id="PRU00552"/>
    </source>
</evidence>
<accession>A0A4R3MQF5</accession>
<dbReference type="GO" id="GO:0016887">
    <property type="term" value="F:ATP hydrolysis activity"/>
    <property type="evidence" value="ECO:0007669"/>
    <property type="project" value="RHEA"/>
</dbReference>
<dbReference type="Gene3D" id="3.30.70.330">
    <property type="match status" value="1"/>
</dbReference>
<dbReference type="InterPro" id="IPR044742">
    <property type="entry name" value="DEAD/DEAH_RhlB"/>
</dbReference>
<dbReference type="HAMAP" id="MF_00965">
    <property type="entry name" value="DEAD_helicase_DbpA"/>
    <property type="match status" value="1"/>
</dbReference>
<evidence type="ECO:0000256" key="4">
    <source>
        <dbReference type="ARBA" id="ARBA00022840"/>
    </source>
</evidence>
<dbReference type="CDD" id="cd00268">
    <property type="entry name" value="DEADc"/>
    <property type="match status" value="1"/>
</dbReference>
<dbReference type="GO" id="GO:0000027">
    <property type="term" value="P:ribosomal large subunit assembly"/>
    <property type="evidence" value="ECO:0007669"/>
    <property type="project" value="UniProtKB-UniRule"/>
</dbReference>
<evidence type="ECO:0000259" key="9">
    <source>
        <dbReference type="PROSITE" id="PS51195"/>
    </source>
</evidence>
<dbReference type="Pfam" id="PF00270">
    <property type="entry name" value="DEAD"/>
    <property type="match status" value="1"/>
</dbReference>
<evidence type="ECO:0000256" key="2">
    <source>
        <dbReference type="ARBA" id="ARBA00022801"/>
    </source>
</evidence>
<feature type="region of interest" description="Involved in 23S rRNA binding" evidence="5">
    <location>
        <begin position="409"/>
        <end position="485"/>
    </location>
</feature>
<dbReference type="InterPro" id="IPR027417">
    <property type="entry name" value="P-loop_NTPase"/>
</dbReference>
<dbReference type="Gene3D" id="3.40.50.300">
    <property type="entry name" value="P-loop containing nucleotide triphosphate hydrolases"/>
    <property type="match status" value="2"/>
</dbReference>
<feature type="domain" description="Helicase ATP-binding" evidence="7">
    <location>
        <begin position="38"/>
        <end position="208"/>
    </location>
</feature>
<dbReference type="PANTHER" id="PTHR47959">
    <property type="entry name" value="ATP-DEPENDENT RNA HELICASE RHLE-RELATED"/>
    <property type="match status" value="1"/>
</dbReference>
<dbReference type="PROSITE" id="PS51194">
    <property type="entry name" value="HELICASE_CTER"/>
    <property type="match status" value="1"/>
</dbReference>
<organism evidence="10 11">
    <name type="scientific">Natranaerovirga pectinivora</name>
    <dbReference type="NCBI Taxonomy" id="682400"/>
    <lineage>
        <taxon>Bacteria</taxon>
        <taxon>Bacillati</taxon>
        <taxon>Bacillota</taxon>
        <taxon>Clostridia</taxon>
        <taxon>Lachnospirales</taxon>
        <taxon>Natranaerovirgaceae</taxon>
        <taxon>Natranaerovirga</taxon>
    </lineage>
</organism>
<comment type="similarity">
    <text evidence="5">Belongs to the DEAD box helicase family. DbpA subfamily.</text>
</comment>
<feature type="domain" description="Helicase C-terminal" evidence="8">
    <location>
        <begin position="235"/>
        <end position="387"/>
    </location>
</feature>
<comment type="domain">
    <text evidence="5">Contains an N-terminal domain that binds non-specifically to RNA and a C-terminal domain that binds specifically and tightly to hairpin 92 of 23S rRNA.</text>
</comment>
<feature type="short sequence motif" description="Q motif" evidence="6">
    <location>
        <begin position="7"/>
        <end position="35"/>
    </location>
</feature>
<dbReference type="InterPro" id="IPR050079">
    <property type="entry name" value="DEAD_box_RNA_helicase"/>
</dbReference>
<reference evidence="10 11" key="1">
    <citation type="submission" date="2019-03" db="EMBL/GenBank/DDBJ databases">
        <title>Genomic Encyclopedia of Type Strains, Phase IV (KMG-IV): sequencing the most valuable type-strain genomes for metagenomic binning, comparative biology and taxonomic classification.</title>
        <authorList>
            <person name="Goeker M."/>
        </authorList>
    </citation>
    <scope>NUCLEOTIDE SEQUENCE [LARGE SCALE GENOMIC DNA]</scope>
    <source>
        <strain evidence="10 11">DSM 24629</strain>
    </source>
</reference>
<dbReference type="SMART" id="SM00487">
    <property type="entry name" value="DEXDc"/>
    <property type="match status" value="1"/>
</dbReference>
<dbReference type="InterPro" id="IPR028619">
    <property type="entry name" value="DEAD_helicase_DbpA"/>
</dbReference>
<evidence type="ECO:0000259" key="7">
    <source>
        <dbReference type="PROSITE" id="PS51192"/>
    </source>
</evidence>
<proteinExistence type="inferred from homology"/>
<dbReference type="PROSITE" id="PS51192">
    <property type="entry name" value="HELICASE_ATP_BIND_1"/>
    <property type="match status" value="1"/>
</dbReference>
<dbReference type="GO" id="GO:0003723">
    <property type="term" value="F:RNA binding"/>
    <property type="evidence" value="ECO:0007669"/>
    <property type="project" value="UniProtKB-UniRule"/>
</dbReference>
<dbReference type="GO" id="GO:0005524">
    <property type="term" value="F:ATP binding"/>
    <property type="evidence" value="ECO:0007669"/>
    <property type="project" value="UniProtKB-UniRule"/>
</dbReference>
<dbReference type="Pfam" id="PF00271">
    <property type="entry name" value="Helicase_C"/>
    <property type="match status" value="1"/>
</dbReference>
<keyword evidence="11" id="KW-1185">Reference proteome</keyword>
<dbReference type="AlphaFoldDB" id="A0A4R3MQF5"/>